<sequence length="56" mass="6160">MASMSSEGHSWQRARVPVRLATPPLPPSIDRLVWTPAHDSTAGPYPKTTILLKSHL</sequence>
<proteinExistence type="predicted"/>
<evidence type="ECO:0000313" key="2">
    <source>
        <dbReference type="WBParaSite" id="Hba_18113"/>
    </source>
</evidence>
<dbReference type="WBParaSite" id="Hba_18113">
    <property type="protein sequence ID" value="Hba_18113"/>
    <property type="gene ID" value="Hba_18113"/>
</dbReference>
<organism evidence="1 2">
    <name type="scientific">Heterorhabditis bacteriophora</name>
    <name type="common">Entomopathogenic nematode worm</name>
    <dbReference type="NCBI Taxonomy" id="37862"/>
    <lineage>
        <taxon>Eukaryota</taxon>
        <taxon>Metazoa</taxon>
        <taxon>Ecdysozoa</taxon>
        <taxon>Nematoda</taxon>
        <taxon>Chromadorea</taxon>
        <taxon>Rhabditida</taxon>
        <taxon>Rhabditina</taxon>
        <taxon>Rhabditomorpha</taxon>
        <taxon>Strongyloidea</taxon>
        <taxon>Heterorhabditidae</taxon>
        <taxon>Heterorhabditis</taxon>
    </lineage>
</organism>
<protein>
    <submittedName>
        <fullName evidence="2">Uncharacterized protein</fullName>
    </submittedName>
</protein>
<reference evidence="2" key="1">
    <citation type="submission" date="2016-11" db="UniProtKB">
        <authorList>
            <consortium name="WormBaseParasite"/>
        </authorList>
    </citation>
    <scope>IDENTIFICATION</scope>
</reference>
<dbReference type="AlphaFoldDB" id="A0A1I7XLD3"/>
<dbReference type="Proteomes" id="UP000095283">
    <property type="component" value="Unplaced"/>
</dbReference>
<keyword evidence="1" id="KW-1185">Reference proteome</keyword>
<accession>A0A1I7XLD3</accession>
<name>A0A1I7XLD3_HETBA</name>
<evidence type="ECO:0000313" key="1">
    <source>
        <dbReference type="Proteomes" id="UP000095283"/>
    </source>
</evidence>